<evidence type="ECO:0000313" key="2">
    <source>
        <dbReference type="EMBL" id="BCJ40134.1"/>
    </source>
</evidence>
<feature type="transmembrane region" description="Helical" evidence="1">
    <location>
        <begin position="55"/>
        <end position="74"/>
    </location>
</feature>
<reference evidence="2 3" key="1">
    <citation type="submission" date="2020-08" db="EMBL/GenBank/DDBJ databases">
        <title>Whole genome shotgun sequence of Actinoplanes ianthinogenes NBRC 13996.</title>
        <authorList>
            <person name="Komaki H."/>
            <person name="Tamura T."/>
        </authorList>
    </citation>
    <scope>NUCLEOTIDE SEQUENCE [LARGE SCALE GENOMIC DNA]</scope>
    <source>
        <strain evidence="2 3">NBRC 13996</strain>
    </source>
</reference>
<feature type="transmembrane region" description="Helical" evidence="1">
    <location>
        <begin position="115"/>
        <end position="133"/>
    </location>
</feature>
<feature type="transmembrane region" description="Helical" evidence="1">
    <location>
        <begin position="140"/>
        <end position="159"/>
    </location>
</feature>
<protein>
    <submittedName>
        <fullName evidence="2">Uncharacterized protein</fullName>
    </submittedName>
</protein>
<evidence type="ECO:0000256" key="1">
    <source>
        <dbReference type="SAM" id="Phobius"/>
    </source>
</evidence>
<gene>
    <name evidence="2" type="ORF">Aiant_07910</name>
</gene>
<keyword evidence="3" id="KW-1185">Reference proteome</keyword>
<keyword evidence="1" id="KW-1133">Transmembrane helix</keyword>
<organism evidence="2 3">
    <name type="scientific">Actinoplanes ianthinogenes</name>
    <dbReference type="NCBI Taxonomy" id="122358"/>
    <lineage>
        <taxon>Bacteria</taxon>
        <taxon>Bacillati</taxon>
        <taxon>Actinomycetota</taxon>
        <taxon>Actinomycetes</taxon>
        <taxon>Micromonosporales</taxon>
        <taxon>Micromonosporaceae</taxon>
        <taxon>Actinoplanes</taxon>
    </lineage>
</organism>
<feature type="transmembrane region" description="Helical" evidence="1">
    <location>
        <begin position="86"/>
        <end position="103"/>
    </location>
</feature>
<keyword evidence="1" id="KW-0812">Transmembrane</keyword>
<accession>A0ABM7LLM8</accession>
<keyword evidence="1" id="KW-0472">Membrane</keyword>
<sequence length="275" mass="29911">MWQPARRPVRPIGVTTRWSGRGRLLFLLAALGATAPVWPGVQPGSPILDEMLSPGEVAVLVPVVLLFPVSWALLAREPRTGRGVGLLLVCLVAGWSLGTVRLSTYETPPTTDDYLRWYLIAAGLVVLVAAVGTRPVVHKAGFGVWLLGCAAAVAVPVVSGPPTPPSADLPPGITAAENRLDCNRGCTRVQTVPAAGTAQSRLLTRRIGEYLERDGWRMRWYDAAAEPEVECRPPHRLGDPYYLCLQLRAVGDPDAKVEVRLYYRNRHDPVYKPAS</sequence>
<evidence type="ECO:0000313" key="3">
    <source>
        <dbReference type="Proteomes" id="UP000676967"/>
    </source>
</evidence>
<dbReference type="Proteomes" id="UP000676967">
    <property type="component" value="Chromosome"/>
</dbReference>
<name>A0ABM7LLM8_9ACTN</name>
<proteinExistence type="predicted"/>
<dbReference type="EMBL" id="AP023356">
    <property type="protein sequence ID" value="BCJ40134.1"/>
    <property type="molecule type" value="Genomic_DNA"/>
</dbReference>